<evidence type="ECO:0000313" key="5">
    <source>
        <dbReference type="EMBL" id="GDY29086.1"/>
    </source>
</evidence>
<evidence type="ECO:0000313" key="6">
    <source>
        <dbReference type="Proteomes" id="UP000298860"/>
    </source>
</evidence>
<dbReference type="Pfam" id="PF03787">
    <property type="entry name" value="RAMPs"/>
    <property type="match status" value="1"/>
</dbReference>
<dbReference type="PANTHER" id="PTHR36700">
    <property type="entry name" value="CRISPR SYSTEM CMR SUBUNIT CMR4"/>
    <property type="match status" value="1"/>
</dbReference>
<proteinExistence type="predicted"/>
<evidence type="ECO:0000259" key="4">
    <source>
        <dbReference type="Pfam" id="PF03787"/>
    </source>
</evidence>
<comment type="caution">
    <text evidence="5">The sequence shown here is derived from an EMBL/GenBank/DDBJ whole genome shotgun (WGS) entry which is preliminary data.</text>
</comment>
<name>A0A4D4J3L5_9PSEU</name>
<dbReference type="NCBIfam" id="TIGR02580">
    <property type="entry name" value="cas_RAMP_Cmr4"/>
    <property type="match status" value="1"/>
</dbReference>
<organism evidence="5 6">
    <name type="scientific">Gandjariella thermophila</name>
    <dbReference type="NCBI Taxonomy" id="1931992"/>
    <lineage>
        <taxon>Bacteria</taxon>
        <taxon>Bacillati</taxon>
        <taxon>Actinomycetota</taxon>
        <taxon>Actinomycetes</taxon>
        <taxon>Pseudonocardiales</taxon>
        <taxon>Pseudonocardiaceae</taxon>
        <taxon>Gandjariella</taxon>
    </lineage>
</organism>
<evidence type="ECO:0000256" key="3">
    <source>
        <dbReference type="SAM" id="MobiDB-lite"/>
    </source>
</evidence>
<dbReference type="InterPro" id="IPR013410">
    <property type="entry name" value="CRISPR-assoc_RAMP_Cmr4"/>
</dbReference>
<keyword evidence="6" id="KW-1185">Reference proteome</keyword>
<dbReference type="AlphaFoldDB" id="A0A4D4J3L5"/>
<comment type="subunit">
    <text evidence="2">Part of the Csm effector complex that includes Cas10, Csm2, Csm3, Csm4 and Csm5.</text>
</comment>
<gene>
    <name evidence="5" type="ORF">GTS_07190</name>
</gene>
<feature type="compositionally biased region" description="Low complexity" evidence="3">
    <location>
        <begin position="302"/>
        <end position="319"/>
    </location>
</feature>
<accession>A0A4D4J3L5</accession>
<feature type="domain" description="CRISPR type III-associated protein" evidence="4">
    <location>
        <begin position="10"/>
        <end position="286"/>
    </location>
</feature>
<evidence type="ECO:0000256" key="1">
    <source>
        <dbReference type="ARBA" id="ARBA00023118"/>
    </source>
</evidence>
<keyword evidence="1" id="KW-0051">Antiviral defense</keyword>
<evidence type="ECO:0000256" key="2">
    <source>
        <dbReference type="ARBA" id="ARBA00093789"/>
    </source>
</evidence>
<protein>
    <submittedName>
        <fullName evidence="5">Type III-B CRISPR module RAMP protein Cmr4</fullName>
    </submittedName>
</protein>
<reference evidence="6" key="1">
    <citation type="submission" date="2019-04" db="EMBL/GenBank/DDBJ databases">
        <title>Draft genome sequence of Pseudonocardiaceae bacterium SL3-2-4.</title>
        <authorList>
            <person name="Ningsih F."/>
            <person name="Yokota A."/>
            <person name="Sakai Y."/>
            <person name="Nanatani K."/>
            <person name="Yabe S."/>
            <person name="Oetari A."/>
            <person name="Sjamsuridzal W."/>
        </authorList>
    </citation>
    <scope>NUCLEOTIDE SEQUENCE [LARGE SCALE GENOMIC DNA]</scope>
    <source>
        <strain evidence="6">SL3-2-4</strain>
    </source>
</reference>
<feature type="region of interest" description="Disordered" evidence="3">
    <location>
        <begin position="66"/>
        <end position="85"/>
    </location>
</feature>
<dbReference type="InterPro" id="IPR005537">
    <property type="entry name" value="RAMP_III_fam"/>
</dbReference>
<dbReference type="PANTHER" id="PTHR36700:SF1">
    <property type="entry name" value="CRISPR SYSTEM CMR SUBUNIT CMR4"/>
    <property type="match status" value="1"/>
</dbReference>
<dbReference type="Proteomes" id="UP000298860">
    <property type="component" value="Unassembled WGS sequence"/>
</dbReference>
<dbReference type="RefSeq" id="WP_192909365.1">
    <property type="nucleotide sequence ID" value="NZ_BJFL01000002.1"/>
</dbReference>
<dbReference type="GO" id="GO:0051607">
    <property type="term" value="P:defense response to virus"/>
    <property type="evidence" value="ECO:0007669"/>
    <property type="project" value="UniProtKB-KW"/>
</dbReference>
<sequence>MERRLLVLFAETPVHAGGSEALGAVDLPVQREAGTNLPVIWGQSLKGALRQAARDDGWTVDDQKAVFGSPPPGYPGSDGEADDGSGSRMLVKGTVSIGDAQLLLFPAAALRRGFAWVTSDLALNRLWRKAILAGSRRGDAFRPPARRDAALGTGDWAGTQVVGAFQQNVTADDAMGRIGRVFGSLACPTDAAFDYTRSKLAEDVILAGDDLLKDLGETGTDVVARVQLDDDKAVANGPFYSEYLPVETVLAALLAGPAGQLDRLSELLDGKPLQLGGNETIGKGLLWCRVHRGADLDHAVSAADQPTAAAPQPVPATAPRSRDDTSPNPQPSTGAARPNPGLLAQQKRQK</sequence>
<dbReference type="EMBL" id="BJFL01000002">
    <property type="protein sequence ID" value="GDY29086.1"/>
    <property type="molecule type" value="Genomic_DNA"/>
</dbReference>
<feature type="region of interest" description="Disordered" evidence="3">
    <location>
        <begin position="302"/>
        <end position="350"/>
    </location>
</feature>